<reference evidence="3 4" key="1">
    <citation type="submission" date="2018-07" db="EMBL/GenBank/DDBJ databases">
        <title>Genomic Encyclopedia of Type Strains, Phase IV (KMG-IV): sequencing the most valuable type-strain genomes for metagenomic binning, comparative biology and taxonomic classification.</title>
        <authorList>
            <person name="Goeker M."/>
        </authorList>
    </citation>
    <scope>NUCLEOTIDE SEQUENCE [LARGE SCALE GENOMIC DNA]</scope>
    <source>
        <strain evidence="3 4">DSM 4134</strain>
    </source>
</reference>
<dbReference type="CDD" id="cd03143">
    <property type="entry name" value="A4_beta-galactosidase_middle_domain"/>
    <property type="match status" value="1"/>
</dbReference>
<dbReference type="InterPro" id="IPR029062">
    <property type="entry name" value="Class_I_gatase-like"/>
</dbReference>
<dbReference type="GO" id="GO:0004565">
    <property type="term" value="F:beta-galactosidase activity"/>
    <property type="evidence" value="ECO:0007669"/>
    <property type="project" value="InterPro"/>
</dbReference>
<dbReference type="OrthoDB" id="9780891at2"/>
<gene>
    <name evidence="3" type="ORF">C7460_10355</name>
</gene>
<dbReference type="InterPro" id="IPR017853">
    <property type="entry name" value="GH"/>
</dbReference>
<organism evidence="3 4">
    <name type="scientific">Marinoscillum furvescens DSM 4134</name>
    <dbReference type="NCBI Taxonomy" id="1122208"/>
    <lineage>
        <taxon>Bacteria</taxon>
        <taxon>Pseudomonadati</taxon>
        <taxon>Bacteroidota</taxon>
        <taxon>Cytophagia</taxon>
        <taxon>Cytophagales</taxon>
        <taxon>Reichenbachiellaceae</taxon>
        <taxon>Marinoscillum</taxon>
    </lineage>
</organism>
<proteinExistence type="predicted"/>
<comment type="caution">
    <text evidence="3">The sequence shown here is derived from an EMBL/GenBank/DDBJ whole genome shotgun (WGS) entry which is preliminary data.</text>
</comment>
<dbReference type="InterPro" id="IPR013738">
    <property type="entry name" value="Beta_galactosidase_Trimer"/>
</dbReference>
<evidence type="ECO:0000256" key="1">
    <source>
        <dbReference type="SAM" id="SignalP"/>
    </source>
</evidence>
<dbReference type="Proteomes" id="UP000256779">
    <property type="component" value="Unassembled WGS sequence"/>
</dbReference>
<dbReference type="AlphaFoldDB" id="A0A3D9L799"/>
<protein>
    <submittedName>
        <fullName evidence="3">Beta-galactosidase-like protein</fullName>
    </submittedName>
</protein>
<dbReference type="EMBL" id="QREG01000003">
    <property type="protein sequence ID" value="REE01539.1"/>
    <property type="molecule type" value="Genomic_DNA"/>
</dbReference>
<keyword evidence="4" id="KW-1185">Reference proteome</keyword>
<dbReference type="SUPFAM" id="SSF51445">
    <property type="entry name" value="(Trans)glycosidases"/>
    <property type="match status" value="1"/>
</dbReference>
<dbReference type="SUPFAM" id="SSF52317">
    <property type="entry name" value="Class I glutamine amidotransferase-like"/>
    <property type="match status" value="1"/>
</dbReference>
<dbReference type="Pfam" id="PF08532">
    <property type="entry name" value="Glyco_hydro_42M"/>
    <property type="match status" value="1"/>
</dbReference>
<dbReference type="RefSeq" id="WP_115866828.1">
    <property type="nucleotide sequence ID" value="NZ_QREG01000003.1"/>
</dbReference>
<feature type="signal peptide" evidence="1">
    <location>
        <begin position="1"/>
        <end position="22"/>
    </location>
</feature>
<dbReference type="Pfam" id="PF14871">
    <property type="entry name" value="GHL6"/>
    <property type="match status" value="1"/>
</dbReference>
<feature type="chain" id="PRO_5017540578" evidence="1">
    <location>
        <begin position="23"/>
        <end position="701"/>
    </location>
</feature>
<dbReference type="GO" id="GO:0005975">
    <property type="term" value="P:carbohydrate metabolic process"/>
    <property type="evidence" value="ECO:0007669"/>
    <property type="project" value="InterPro"/>
</dbReference>
<evidence type="ECO:0000313" key="3">
    <source>
        <dbReference type="EMBL" id="REE01539.1"/>
    </source>
</evidence>
<feature type="domain" description="Beta-galactosidase trimerisation" evidence="2">
    <location>
        <begin position="404"/>
        <end position="592"/>
    </location>
</feature>
<dbReference type="Gene3D" id="3.20.20.80">
    <property type="entry name" value="Glycosidases"/>
    <property type="match status" value="1"/>
</dbReference>
<evidence type="ECO:0000259" key="2">
    <source>
        <dbReference type="Pfam" id="PF08532"/>
    </source>
</evidence>
<sequence length="701" mass="78816">MKQLIKNGLTIVVLALAFLANAQSSNNWFGENIRRIHMDFHTLEVAPEVAIKSFDAKRYIQTLRDAEVNSLVTFAKGHHGNCYYNTQIGHKHSGLPAETDMLGEIVEEGQKQGMKILAYYSVGWLTPIELNQPEWMERDTLGRKMGTSGSLNETGWNQICLNSPYLEEMVLPELKEITSNYAIDAVWIDIIENNACYCQWCRAKFEEQNGRPYASHEEARLLASDTRYEAVSKMINTVKEIKPEVLISYNTAGRDPRLVPLVDFCSIETHPGATWHQEAWTHSLLTMKYLEQYDKPWESTTSRFIHGWGGWDDQTTENMLAVASRIAAHGGVINLGDQTYPSGELDGEIYRKIGDVFQYIEKMESQSIGATSYPQVGLFATPFDIYAIYGPNPGQLDAYMGAAKALVDRGWHFDLILEGNLPELSQFKAIVLPDVGAISPSSQEALRAYVAQGGKLLVTGNSTFDPQKQTFELADVMGVNFQGMSPYSVGYLDLKEEISDGLRKSLLLTPGKFFEVTPKEGAQSLGDHVYPLIEPKAEELFFFRNAQLSPPGKKSSSAGIVSHRYGEGQVVYAAAPIFRVYLAEDQWYLKGVADNLLKHMDVTRDVEVLDAPQSVEMYLRQKDGNLVINLVNYFLHKETNQVEDEVPLYDLTLRVSKQLVKNDKPKIFGSSTGYTMEETTEDYLITLDQLDMYAQVVFALQ</sequence>
<accession>A0A3D9L799</accession>
<dbReference type="Gene3D" id="3.40.50.880">
    <property type="match status" value="1"/>
</dbReference>
<evidence type="ECO:0000313" key="4">
    <source>
        <dbReference type="Proteomes" id="UP000256779"/>
    </source>
</evidence>
<name>A0A3D9L799_MARFU</name>
<keyword evidence="1" id="KW-0732">Signal</keyword>
<dbReference type="InterPro" id="IPR028212">
    <property type="entry name" value="GHL6"/>
</dbReference>